<protein>
    <submittedName>
        <fullName evidence="1">Uncharacterized protein</fullName>
    </submittedName>
</protein>
<proteinExistence type="predicted"/>
<sequence>MQMCPTRDIWQQGNVWQMLY</sequence>
<comment type="caution">
    <text evidence="1">The sequence shown here is derived from an EMBL/GenBank/DDBJ whole genome shotgun (WGS) entry which is preliminary data.</text>
</comment>
<evidence type="ECO:0000313" key="2">
    <source>
        <dbReference type="Proteomes" id="UP000593573"/>
    </source>
</evidence>
<keyword evidence="2" id="KW-1185">Reference proteome</keyword>
<dbReference type="AlphaFoldDB" id="A0A7J8TRQ2"/>
<gene>
    <name evidence="1" type="ORF">Goklo_023713</name>
</gene>
<name>A0A7J8TRQ2_9ROSI</name>
<accession>A0A7J8TRQ2</accession>
<dbReference type="Proteomes" id="UP000593573">
    <property type="component" value="Unassembled WGS sequence"/>
</dbReference>
<reference evidence="1 2" key="1">
    <citation type="journal article" date="2019" name="Genome Biol. Evol.">
        <title>Insights into the evolution of the New World diploid cottons (Gossypium, subgenus Houzingenia) based on genome sequencing.</title>
        <authorList>
            <person name="Grover C.E."/>
            <person name="Arick M.A. 2nd"/>
            <person name="Thrash A."/>
            <person name="Conover J.L."/>
            <person name="Sanders W.S."/>
            <person name="Peterson D.G."/>
            <person name="Frelichowski J.E."/>
            <person name="Scheffler J.A."/>
            <person name="Scheffler B.E."/>
            <person name="Wendel J.F."/>
        </authorList>
    </citation>
    <scope>NUCLEOTIDE SEQUENCE [LARGE SCALE GENOMIC DNA]</scope>
    <source>
        <strain evidence="1">57</strain>
        <tissue evidence="1">Leaf</tissue>
    </source>
</reference>
<evidence type="ECO:0000313" key="1">
    <source>
        <dbReference type="EMBL" id="MBA0640811.1"/>
    </source>
</evidence>
<dbReference type="EMBL" id="JABFAB010000001">
    <property type="protein sequence ID" value="MBA0640811.1"/>
    <property type="molecule type" value="Genomic_DNA"/>
</dbReference>
<organism evidence="1 2">
    <name type="scientific">Gossypium klotzschianum</name>
    <dbReference type="NCBI Taxonomy" id="34286"/>
    <lineage>
        <taxon>Eukaryota</taxon>
        <taxon>Viridiplantae</taxon>
        <taxon>Streptophyta</taxon>
        <taxon>Embryophyta</taxon>
        <taxon>Tracheophyta</taxon>
        <taxon>Spermatophyta</taxon>
        <taxon>Magnoliopsida</taxon>
        <taxon>eudicotyledons</taxon>
        <taxon>Gunneridae</taxon>
        <taxon>Pentapetalae</taxon>
        <taxon>rosids</taxon>
        <taxon>malvids</taxon>
        <taxon>Malvales</taxon>
        <taxon>Malvaceae</taxon>
        <taxon>Malvoideae</taxon>
        <taxon>Gossypium</taxon>
    </lineage>
</organism>